<keyword evidence="2" id="KW-0675">Receptor</keyword>
<evidence type="ECO:0000313" key="2">
    <source>
        <dbReference type="EMBL" id="MEP0946047.1"/>
    </source>
</evidence>
<gene>
    <name evidence="2" type="ORF">NC992_04095</name>
</gene>
<keyword evidence="3" id="KW-1185">Reference proteome</keyword>
<proteinExistence type="predicted"/>
<protein>
    <submittedName>
        <fullName evidence="2">TonB-dependent receptor</fullName>
    </submittedName>
</protein>
<feature type="region of interest" description="Disordered" evidence="1">
    <location>
        <begin position="1163"/>
        <end position="1195"/>
    </location>
</feature>
<name>A0ABV0JZZ9_9CYAN</name>
<dbReference type="EMBL" id="JAMPKX010000001">
    <property type="protein sequence ID" value="MEP0946047.1"/>
    <property type="molecule type" value="Genomic_DNA"/>
</dbReference>
<dbReference type="Proteomes" id="UP001482513">
    <property type="component" value="Unassembled WGS sequence"/>
</dbReference>
<dbReference type="SUPFAM" id="SSF56935">
    <property type="entry name" value="Porins"/>
    <property type="match status" value="1"/>
</dbReference>
<comment type="caution">
    <text evidence="2">The sequence shown here is derived from an EMBL/GenBank/DDBJ whole genome shotgun (WGS) entry which is preliminary data.</text>
</comment>
<evidence type="ECO:0000256" key="1">
    <source>
        <dbReference type="SAM" id="MobiDB-lite"/>
    </source>
</evidence>
<evidence type="ECO:0000313" key="3">
    <source>
        <dbReference type="Proteomes" id="UP001482513"/>
    </source>
</evidence>
<accession>A0ABV0JZZ9</accession>
<sequence length="1195" mass="128263">MMPLSSRSLGLGLLTTLAGSFGMLLPGHAAPEDLGTAADLEISGGSGAAVQSVVESTAVEPNAIETLELPLPESPLTNSEAVVATTAAQPWADSTAAIAAATVLPSGDFPTPETNALPGEGGVPLANRSENSELFEFQFGGDQLPLNPPPTQPLRPVVPQPEVAAYSITLQPERDIQIPANGRSALTLVGAVTAAEGEPLDDNLVVTLTSSAGEFIGADYDSDRSGFQVLARQGLFEARLRSTLDAQSVTVQAMVDSRTLRELDPTLRQDYPALEATTQVSFVTDLRPTIISGVVDFRIGRGGTNLLGSFRDFLSTDSLNQDVEVSFTTGLFATGALGDWSFTGAYNNTRGLNDRCDGNSLYRDVQACDQTYPVYGDSSTTDFLTESIDSLYLRFQRDSLAPDADPDYFMWGDYGTQEFAGESQQFTATVRELHGFKGNYTFGNGLQLTAMYGDNVRPFQRDTIAPDGTSGYYFLSRRLVLRGSENVFIEAEEFNRPGTVLERTPLYRGVDYDIDYDRGTLLFRQPVRAVDLNPLGTTLVRRIVVTYQVDDASVRGSLYAGRLQYRPQGDSGGVVGATLLTENQGAQDFTLYGFDFQWPLGDLGQVTGEYARSSFNTGATNNQGNAYRVELSATPFEGITGQAYYRSTDSGFNNTATSSFSPGQTRWGAQVRAQVGAQTQLRALVDQERNVGNAVAVQTTAIGLFQPGFNPVRGGVVDNTLTEIRAGVVQQIGSATLGVDFVNRSREDRLTNFSTDANQLVSRLNLPLTATLSALAQSEINLSAGDPLYPTRNTVGLEWAVQPGVSLRLAQQFLSGVQGPSSITSLDTIVDYQLDDNTTLTNRYSLLGGYNGITGQGAVGLNHRLTLAPGLRATFGFERIFGDAFNLTGLGQQFAQPFAVGQGASGLGLQASTVYSVGLEYTDNPDWQASGRIEYRDSPGSSNLVLGAAAAGRITDALTGLARFEMGNFANQTITDQLGDSSTLRLGLAYRNPVSDQFNGLLSYEFRNNPSSTPNSILQGVSSEAQDHTLSLEGIYAPNYRWEFYGKYGLRYSTANLAQDIGFSNSIHLAQARATYRFAYRWDVGAEVRWLGQPVVGYNETGFALEAGYYLTPDVRLGLGYSFGGASDGSFVGGGGYRSASGPYFGITAKVNQLFNRFGVQPVSPPQQQESYVDEAALIDRPEADATGTAPGGEE</sequence>
<dbReference type="InterPro" id="IPR013783">
    <property type="entry name" value="Ig-like_fold"/>
</dbReference>
<reference evidence="2 3" key="1">
    <citation type="submission" date="2022-04" db="EMBL/GenBank/DDBJ databases">
        <title>Positive selection, recombination, and allopatry shape intraspecific diversity of widespread and dominant cyanobacteria.</title>
        <authorList>
            <person name="Wei J."/>
            <person name="Shu W."/>
            <person name="Hu C."/>
        </authorList>
    </citation>
    <scope>NUCLEOTIDE SEQUENCE [LARGE SCALE GENOMIC DNA]</scope>
    <source>
        <strain evidence="2 3">DQ-A4</strain>
    </source>
</reference>
<dbReference type="Gene3D" id="2.60.40.10">
    <property type="entry name" value="Immunoglobulins"/>
    <property type="match status" value="1"/>
</dbReference>
<organism evidence="2 3">
    <name type="scientific">Leptolyngbya subtilissima DQ-A4</name>
    <dbReference type="NCBI Taxonomy" id="2933933"/>
    <lineage>
        <taxon>Bacteria</taxon>
        <taxon>Bacillati</taxon>
        <taxon>Cyanobacteriota</taxon>
        <taxon>Cyanophyceae</taxon>
        <taxon>Leptolyngbyales</taxon>
        <taxon>Leptolyngbyaceae</taxon>
        <taxon>Leptolyngbya group</taxon>
        <taxon>Leptolyngbya</taxon>
    </lineage>
</organism>